<gene>
    <name evidence="1" type="ORF">CK203_054025</name>
</gene>
<dbReference type="EMBL" id="QGNW01000339">
    <property type="protein sequence ID" value="RVW75862.1"/>
    <property type="molecule type" value="Genomic_DNA"/>
</dbReference>
<organism evidence="1 2">
    <name type="scientific">Vitis vinifera</name>
    <name type="common">Grape</name>
    <dbReference type="NCBI Taxonomy" id="29760"/>
    <lineage>
        <taxon>Eukaryota</taxon>
        <taxon>Viridiplantae</taxon>
        <taxon>Streptophyta</taxon>
        <taxon>Embryophyta</taxon>
        <taxon>Tracheophyta</taxon>
        <taxon>Spermatophyta</taxon>
        <taxon>Magnoliopsida</taxon>
        <taxon>eudicotyledons</taxon>
        <taxon>Gunneridae</taxon>
        <taxon>Pentapetalae</taxon>
        <taxon>rosids</taxon>
        <taxon>Vitales</taxon>
        <taxon>Vitaceae</taxon>
        <taxon>Viteae</taxon>
        <taxon>Vitis</taxon>
    </lineage>
</organism>
<dbReference type="Proteomes" id="UP000288805">
    <property type="component" value="Unassembled WGS sequence"/>
</dbReference>
<dbReference type="AlphaFoldDB" id="A0A438GUI4"/>
<comment type="caution">
    <text evidence="1">The sequence shown here is derived from an EMBL/GenBank/DDBJ whole genome shotgun (WGS) entry which is preliminary data.</text>
</comment>
<reference evidence="1 2" key="1">
    <citation type="journal article" date="2018" name="PLoS Genet.">
        <title>Population sequencing reveals clonal diversity and ancestral inbreeding in the grapevine cultivar Chardonnay.</title>
        <authorList>
            <person name="Roach M.J."/>
            <person name="Johnson D.L."/>
            <person name="Bohlmann J."/>
            <person name="van Vuuren H.J."/>
            <person name="Jones S.J."/>
            <person name="Pretorius I.S."/>
            <person name="Schmidt S.A."/>
            <person name="Borneman A.R."/>
        </authorList>
    </citation>
    <scope>NUCLEOTIDE SEQUENCE [LARGE SCALE GENOMIC DNA]</scope>
    <source>
        <strain evidence="2">cv. Chardonnay</strain>
        <tissue evidence="1">Leaf</tissue>
    </source>
</reference>
<protein>
    <submittedName>
        <fullName evidence="1">Uncharacterized protein</fullName>
    </submittedName>
</protein>
<evidence type="ECO:0000313" key="1">
    <source>
        <dbReference type="EMBL" id="RVW75862.1"/>
    </source>
</evidence>
<proteinExistence type="predicted"/>
<accession>A0A438GUI4</accession>
<sequence>MTPAIDISALVWTPSADCYHNFVESLFSLCRLLIKWKRAELRHRARLARNKQD</sequence>
<name>A0A438GUI4_VITVI</name>
<evidence type="ECO:0000313" key="2">
    <source>
        <dbReference type="Proteomes" id="UP000288805"/>
    </source>
</evidence>